<protein>
    <recommendedName>
        <fullName evidence="2">FAD-binding domain-containing protein</fullName>
    </recommendedName>
</protein>
<dbReference type="InterPro" id="IPR036188">
    <property type="entry name" value="FAD/NAD-bd_sf"/>
</dbReference>
<evidence type="ECO:0008006" key="2">
    <source>
        <dbReference type="Google" id="ProtNLM"/>
    </source>
</evidence>
<dbReference type="OMA" id="YAMGIGM"/>
<organism evidence="1">
    <name type="scientific">Trypanosoma vivax (strain Y486)</name>
    <dbReference type="NCBI Taxonomy" id="1055687"/>
    <lineage>
        <taxon>Eukaryota</taxon>
        <taxon>Discoba</taxon>
        <taxon>Euglenozoa</taxon>
        <taxon>Kinetoplastea</taxon>
        <taxon>Metakinetoplastina</taxon>
        <taxon>Trypanosomatida</taxon>
        <taxon>Trypanosomatidae</taxon>
        <taxon>Trypanosoma</taxon>
        <taxon>Duttonella</taxon>
    </lineage>
</organism>
<dbReference type="EMBL" id="HE573020">
    <property type="protein sequence ID" value="CCC47791.1"/>
    <property type="molecule type" value="Genomic_DNA"/>
</dbReference>
<dbReference type="AlphaFoldDB" id="G0TV04"/>
<dbReference type="VEuPathDB" id="TriTrypDB:TvY486_0404590"/>
<evidence type="ECO:0000313" key="1">
    <source>
        <dbReference type="EMBL" id="CCC47791.1"/>
    </source>
</evidence>
<gene>
    <name evidence="1" type="ORF">TVY486_0404590</name>
</gene>
<dbReference type="SUPFAM" id="SSF51905">
    <property type="entry name" value="FAD/NAD(P)-binding domain"/>
    <property type="match status" value="1"/>
</dbReference>
<sequence length="384" mass="42897">MYAIKPWGKVVLVGSNVGTYAMGIGMRWRESIVRLVERRPDPRYELENHRRCVLTAQTMKLLKDLGCTTAKVENILRRARGWRFVRPDLEVVRESSTFPGCAEGEPAYHCSEGMLLRMLRSEFIRFGGNISWGTEAYDAFESGDGTGLWSLRKMYGMESEAEAIITTAKDSPLASLLIADDPNRIAVLFDEETGISPAEGTLTGKIFGSADVVLLVGEELVLHLWNIGDTVAWRAIRRGRKENPDLQTLALHPAIHEMVARSVQRTTRMRVLPATTPAVKDTSSHMRVSILGDALLPIDPFEWRGDRARCNIEEASALCRAFYGKKFHRGNVPHILREVEQDSLAKRAAVLRRDLMDAEHFLCGKFAIEEDFSTSGTLGAALPI</sequence>
<accession>G0TV04</accession>
<reference evidence="1" key="1">
    <citation type="journal article" date="2012" name="Proc. Natl. Acad. Sci. U.S.A.">
        <title>Antigenic diversity is generated by distinct evolutionary mechanisms in African trypanosome species.</title>
        <authorList>
            <person name="Jackson A.P."/>
            <person name="Berry A."/>
            <person name="Aslett M."/>
            <person name="Allison H.C."/>
            <person name="Burton P."/>
            <person name="Vavrova-Anderson J."/>
            <person name="Brown R."/>
            <person name="Browne H."/>
            <person name="Corton N."/>
            <person name="Hauser H."/>
            <person name="Gamble J."/>
            <person name="Gilderthorp R."/>
            <person name="Marcello L."/>
            <person name="McQuillan J."/>
            <person name="Otto T.D."/>
            <person name="Quail M.A."/>
            <person name="Sanders M.J."/>
            <person name="van Tonder A."/>
            <person name="Ginger M.L."/>
            <person name="Field M.C."/>
            <person name="Barry J.D."/>
            <person name="Hertz-Fowler C."/>
            <person name="Berriman M."/>
        </authorList>
    </citation>
    <scope>NUCLEOTIDE SEQUENCE</scope>
    <source>
        <strain evidence="1">Y486</strain>
    </source>
</reference>
<dbReference type="Gene3D" id="3.50.50.60">
    <property type="entry name" value="FAD/NAD(P)-binding domain"/>
    <property type="match status" value="1"/>
</dbReference>
<name>G0TV04_TRYVY</name>
<proteinExistence type="predicted"/>